<feature type="transmembrane region" description="Helical" evidence="1">
    <location>
        <begin position="12"/>
        <end position="31"/>
    </location>
</feature>
<evidence type="ECO:0000256" key="1">
    <source>
        <dbReference type="SAM" id="Phobius"/>
    </source>
</evidence>
<evidence type="ECO:0000313" key="3">
    <source>
        <dbReference type="Proteomes" id="UP000565719"/>
    </source>
</evidence>
<feature type="transmembrane region" description="Helical" evidence="1">
    <location>
        <begin position="103"/>
        <end position="125"/>
    </location>
</feature>
<organism evidence="2 3">
    <name type="scientific">Vibrio pectenicida</name>
    <dbReference type="NCBI Taxonomy" id="62763"/>
    <lineage>
        <taxon>Bacteria</taxon>
        <taxon>Pseudomonadati</taxon>
        <taxon>Pseudomonadota</taxon>
        <taxon>Gammaproteobacteria</taxon>
        <taxon>Vibrionales</taxon>
        <taxon>Vibrionaceae</taxon>
        <taxon>Vibrio</taxon>
    </lineage>
</organism>
<accession>A0A7Y4A261</accession>
<keyword evidence="1" id="KW-0472">Membrane</keyword>
<dbReference type="AlphaFoldDB" id="A0A7Y4A261"/>
<dbReference type="EMBL" id="VTXC01000078">
    <property type="protein sequence ID" value="NOH73272.1"/>
    <property type="molecule type" value="Genomic_DNA"/>
</dbReference>
<keyword evidence="1" id="KW-1133">Transmembrane helix</keyword>
<name>A0A7Y4A261_9VIBR</name>
<keyword evidence="1" id="KW-0812">Transmembrane</keyword>
<protein>
    <submittedName>
        <fullName evidence="2">Uncharacterized protein</fullName>
    </submittedName>
</protein>
<sequence>MEKAIPYSHRLLSVLKWFSFLIITIVCTRFIDPTIDAIQRTIVNIAASVSTTYQDRLYETAAQVYSEDIIYTGVLLSLSIALSLMLFLFPIEKWLPESKLTKYGLSVCKLLCGVSIYATSIVAIVEVTIKNPAHTIRSATLTQIEIVRSYAHDADKFYSQFLLVKNQQDFIELWSSVILVAEQNNVVLDKFEDLAKEYPTPNSDD</sequence>
<evidence type="ECO:0000313" key="2">
    <source>
        <dbReference type="EMBL" id="NOH73272.1"/>
    </source>
</evidence>
<feature type="transmembrane region" description="Helical" evidence="1">
    <location>
        <begin position="69"/>
        <end position="91"/>
    </location>
</feature>
<proteinExistence type="predicted"/>
<gene>
    <name evidence="2" type="ORF">F0225_18305</name>
</gene>
<dbReference type="RefSeq" id="WP_171362245.1">
    <property type="nucleotide sequence ID" value="NZ_VTXC01000078.1"/>
</dbReference>
<comment type="caution">
    <text evidence="2">The sequence shown here is derived from an EMBL/GenBank/DDBJ whole genome shotgun (WGS) entry which is preliminary data.</text>
</comment>
<dbReference type="Proteomes" id="UP000565719">
    <property type="component" value="Unassembled WGS sequence"/>
</dbReference>
<reference evidence="2 3" key="1">
    <citation type="submission" date="2019-09" db="EMBL/GenBank/DDBJ databases">
        <title>Draft genome sequencing and comparative genomics of hatchery-associated Vibrios.</title>
        <authorList>
            <person name="Kehlet-Delgado H."/>
            <person name="Mueller R.S."/>
        </authorList>
    </citation>
    <scope>NUCLEOTIDE SEQUENCE [LARGE SCALE GENOMIC DNA]</scope>
    <source>
        <strain evidence="2 3">99-46-Y</strain>
    </source>
</reference>